<dbReference type="InterPro" id="IPR004682">
    <property type="entry name" value="TRAP_DctP"/>
</dbReference>
<reference evidence="2" key="1">
    <citation type="submission" date="2020-03" db="EMBL/GenBank/DDBJ databases">
        <authorList>
            <person name="Guo F."/>
        </authorList>
    </citation>
    <scope>NUCLEOTIDE SEQUENCE</scope>
    <source>
        <strain evidence="2">JCM 30134</strain>
    </source>
</reference>
<dbReference type="Gene3D" id="3.40.190.170">
    <property type="entry name" value="Bacterial extracellular solute-binding protein, family 7"/>
    <property type="match status" value="1"/>
</dbReference>
<dbReference type="InterPro" id="IPR018389">
    <property type="entry name" value="DctP_fam"/>
</dbReference>
<dbReference type="NCBIfam" id="NF037995">
    <property type="entry name" value="TRAP_S1"/>
    <property type="match status" value="1"/>
</dbReference>
<proteinExistence type="predicted"/>
<dbReference type="AlphaFoldDB" id="A0A9E5T4M6"/>
<evidence type="ECO:0000313" key="2">
    <source>
        <dbReference type="EMBL" id="NHO68268.1"/>
    </source>
</evidence>
<evidence type="ECO:0000256" key="1">
    <source>
        <dbReference type="ARBA" id="ARBA00022729"/>
    </source>
</evidence>
<dbReference type="PIRSF" id="PIRSF006470">
    <property type="entry name" value="DctB"/>
    <property type="match status" value="1"/>
</dbReference>
<dbReference type="InterPro" id="IPR038404">
    <property type="entry name" value="TRAP_DctP_sf"/>
</dbReference>
<protein>
    <submittedName>
        <fullName evidence="2">TRAP transporter substrate-binding protein</fullName>
    </submittedName>
</protein>
<dbReference type="RefSeq" id="WP_167192112.1">
    <property type="nucleotide sequence ID" value="NZ_JAAONZ010000027.1"/>
</dbReference>
<dbReference type="CDD" id="cd13671">
    <property type="entry name" value="PBP2_TRAP_SBP_like_3"/>
    <property type="match status" value="1"/>
</dbReference>
<keyword evidence="3" id="KW-1185">Reference proteome</keyword>
<organism evidence="2 3">
    <name type="scientific">Pseudomaricurvus hydrocarbonicus</name>
    <dbReference type="NCBI Taxonomy" id="1470433"/>
    <lineage>
        <taxon>Bacteria</taxon>
        <taxon>Pseudomonadati</taxon>
        <taxon>Pseudomonadota</taxon>
        <taxon>Gammaproteobacteria</taxon>
        <taxon>Cellvibrionales</taxon>
        <taxon>Cellvibrionaceae</taxon>
        <taxon>Pseudomaricurvus</taxon>
    </lineage>
</organism>
<keyword evidence="1" id="KW-0732">Signal</keyword>
<name>A0A9E5T4M6_9GAMM</name>
<sequence length="337" mass="37711">MSPFVAQRFRLILSQLRLAVPLLLLLFAVSGCGPQGEAATVLRLAHGMPADHPVNKAMEVMGDRLRELSGATMQIEIYPNGQLGSERDLLELLQIGSLAMTKVSASPLESFVPAYKIFSIPYVFRDHQHFWRMLESPLGRELLLSSEPARLRGLGFYDAGSRSFYASKPIRSPEDLEGMKIRVQKSMTSVEMVKRLGGAATPIAWGELYTALQQGVVDGAENNIPSFYLSKHYEVSPYLSLDEHTYVPDVLLIGLPTWNSLTPQQQAWLQQAADDSITYQRQLWEQKTQQSLEALQANGIKVITPDKEPFRQRVLPMHQAYNNTPMGDLMDAIKTLP</sequence>
<evidence type="ECO:0000313" key="3">
    <source>
        <dbReference type="Proteomes" id="UP000787472"/>
    </source>
</evidence>
<comment type="caution">
    <text evidence="2">The sequence shown here is derived from an EMBL/GenBank/DDBJ whole genome shotgun (WGS) entry which is preliminary data.</text>
</comment>
<dbReference type="Proteomes" id="UP000787472">
    <property type="component" value="Unassembled WGS sequence"/>
</dbReference>
<accession>A0A9E5T4M6</accession>
<dbReference type="EMBL" id="JAAONZ010000027">
    <property type="protein sequence ID" value="NHO68268.1"/>
    <property type="molecule type" value="Genomic_DNA"/>
</dbReference>
<dbReference type="PANTHER" id="PTHR33376:SF2">
    <property type="entry name" value="DICARBOXYLATE-BINDING PERIPLASMIC PROTEIN"/>
    <property type="match status" value="1"/>
</dbReference>
<dbReference type="GO" id="GO:0030288">
    <property type="term" value="C:outer membrane-bounded periplasmic space"/>
    <property type="evidence" value="ECO:0007669"/>
    <property type="project" value="InterPro"/>
</dbReference>
<dbReference type="GO" id="GO:0055085">
    <property type="term" value="P:transmembrane transport"/>
    <property type="evidence" value="ECO:0007669"/>
    <property type="project" value="InterPro"/>
</dbReference>
<dbReference type="NCBIfam" id="TIGR00787">
    <property type="entry name" value="dctP"/>
    <property type="match status" value="1"/>
</dbReference>
<gene>
    <name evidence="2" type="ORF">G8770_22180</name>
</gene>
<dbReference type="Pfam" id="PF03480">
    <property type="entry name" value="DctP"/>
    <property type="match status" value="1"/>
</dbReference>
<dbReference type="PANTHER" id="PTHR33376">
    <property type="match status" value="1"/>
</dbReference>
<dbReference type="GO" id="GO:0030246">
    <property type="term" value="F:carbohydrate binding"/>
    <property type="evidence" value="ECO:0007669"/>
    <property type="project" value="TreeGrafter"/>
</dbReference>